<evidence type="ECO:0000313" key="3">
    <source>
        <dbReference type="Proteomes" id="UP000292082"/>
    </source>
</evidence>
<accession>A0A4Q9PM00</accession>
<sequence length="152" mass="16580">AGEGIYCRTSRNLSRAPSLGPAFEHKHESPITLSAVPDGETEQEGATPARSPLISDASAALARGTTVTYRTSRSSAHDVTLETLAQASQALAREISRTSRRSATTPVSATSEKMSKWKPFFRKNNANAARCWCEVVARSGRWLQRSRGTEFR</sequence>
<evidence type="ECO:0000256" key="1">
    <source>
        <dbReference type="SAM" id="MobiDB-lite"/>
    </source>
</evidence>
<proteinExistence type="predicted"/>
<gene>
    <name evidence="2" type="ORF">BD310DRAFT_1029676</name>
</gene>
<dbReference type="AlphaFoldDB" id="A0A4Q9PM00"/>
<organism evidence="2 3">
    <name type="scientific">Dichomitus squalens</name>
    <dbReference type="NCBI Taxonomy" id="114155"/>
    <lineage>
        <taxon>Eukaryota</taxon>
        <taxon>Fungi</taxon>
        <taxon>Dikarya</taxon>
        <taxon>Basidiomycota</taxon>
        <taxon>Agaricomycotina</taxon>
        <taxon>Agaricomycetes</taxon>
        <taxon>Polyporales</taxon>
        <taxon>Polyporaceae</taxon>
        <taxon>Dichomitus</taxon>
    </lineage>
</organism>
<feature type="non-terminal residue" evidence="2">
    <location>
        <position position="1"/>
    </location>
</feature>
<keyword evidence="3" id="KW-1185">Reference proteome</keyword>
<name>A0A4Q9PM00_9APHY</name>
<feature type="region of interest" description="Disordered" evidence="1">
    <location>
        <begin position="16"/>
        <end position="57"/>
    </location>
</feature>
<dbReference type="STRING" id="114155.A0A4Q9PM00"/>
<dbReference type="Proteomes" id="UP000292082">
    <property type="component" value="Unassembled WGS sequence"/>
</dbReference>
<protein>
    <submittedName>
        <fullName evidence="2">Uncharacterized protein</fullName>
    </submittedName>
</protein>
<evidence type="ECO:0000313" key="2">
    <source>
        <dbReference type="EMBL" id="TBU55237.1"/>
    </source>
</evidence>
<reference evidence="2 3" key="1">
    <citation type="submission" date="2019-01" db="EMBL/GenBank/DDBJ databases">
        <title>Draft genome sequences of three monokaryotic isolates of the white-rot basidiomycete fungus Dichomitus squalens.</title>
        <authorList>
            <consortium name="DOE Joint Genome Institute"/>
            <person name="Lopez S.C."/>
            <person name="Andreopoulos B."/>
            <person name="Pangilinan J."/>
            <person name="Lipzen A."/>
            <person name="Riley R."/>
            <person name="Ahrendt S."/>
            <person name="Ng V."/>
            <person name="Barry K."/>
            <person name="Daum C."/>
            <person name="Grigoriev I.V."/>
            <person name="Hilden K.S."/>
            <person name="Makela M.R."/>
            <person name="de Vries R.P."/>
        </authorList>
    </citation>
    <scope>NUCLEOTIDE SEQUENCE [LARGE SCALE GENOMIC DNA]</scope>
    <source>
        <strain evidence="2 3">CBS 464.89</strain>
    </source>
</reference>
<dbReference type="EMBL" id="ML145172">
    <property type="protein sequence ID" value="TBU55237.1"/>
    <property type="molecule type" value="Genomic_DNA"/>
</dbReference>